<evidence type="ECO:0000256" key="4">
    <source>
        <dbReference type="ARBA" id="ARBA00022833"/>
    </source>
</evidence>
<evidence type="ECO:0000256" key="5">
    <source>
        <dbReference type="ARBA" id="ARBA00048348"/>
    </source>
</evidence>
<evidence type="ECO:0000256" key="1">
    <source>
        <dbReference type="ARBA" id="ARBA00006217"/>
    </source>
</evidence>
<comment type="similarity">
    <text evidence="1">Belongs to the beta-class carbonic anhydrase family.</text>
</comment>
<feature type="binding site" evidence="6">
    <location>
        <position position="99"/>
    </location>
    <ligand>
        <name>Zn(2+)</name>
        <dbReference type="ChEBI" id="CHEBI:29105"/>
    </ligand>
</feature>
<keyword evidence="3 6" id="KW-0479">Metal-binding</keyword>
<evidence type="ECO:0000256" key="3">
    <source>
        <dbReference type="ARBA" id="ARBA00022723"/>
    </source>
</evidence>
<dbReference type="CDD" id="cd03379">
    <property type="entry name" value="beta_CA_cladeD"/>
    <property type="match status" value="1"/>
</dbReference>
<feature type="binding site" evidence="6">
    <location>
        <position position="96"/>
    </location>
    <ligand>
        <name>Zn(2+)</name>
        <dbReference type="ChEBI" id="CHEBI:29105"/>
    </ligand>
</feature>
<dbReference type="SMART" id="SM00947">
    <property type="entry name" value="Pro_CA"/>
    <property type="match status" value="1"/>
</dbReference>
<dbReference type="AlphaFoldDB" id="A0A9X4KY57"/>
<accession>A0A9X4KY57</accession>
<dbReference type="EMBL" id="JAPDIA010000008">
    <property type="protein sequence ID" value="MDG0813017.1"/>
    <property type="molecule type" value="Genomic_DNA"/>
</dbReference>
<feature type="binding site" evidence="6">
    <location>
        <position position="40"/>
    </location>
    <ligand>
        <name>Zn(2+)</name>
        <dbReference type="ChEBI" id="CHEBI:29105"/>
    </ligand>
</feature>
<dbReference type="GO" id="GO:0008270">
    <property type="term" value="F:zinc ion binding"/>
    <property type="evidence" value="ECO:0007669"/>
    <property type="project" value="InterPro"/>
</dbReference>
<evidence type="ECO:0000256" key="2">
    <source>
        <dbReference type="ARBA" id="ARBA00012925"/>
    </source>
</evidence>
<proteinExistence type="inferred from homology"/>
<gene>
    <name evidence="7" type="ORF">OMP40_29650</name>
</gene>
<dbReference type="GO" id="GO:0004089">
    <property type="term" value="F:carbonate dehydratase activity"/>
    <property type="evidence" value="ECO:0007669"/>
    <property type="project" value="UniProtKB-EC"/>
</dbReference>
<evidence type="ECO:0000256" key="6">
    <source>
        <dbReference type="PIRSR" id="PIRSR601765-1"/>
    </source>
</evidence>
<dbReference type="RefSeq" id="WP_277536714.1">
    <property type="nucleotide sequence ID" value="NZ_JAPDIA010000008.1"/>
</dbReference>
<dbReference type="PANTHER" id="PTHR43175:SF3">
    <property type="entry name" value="CARBON DISULFIDE HYDROLASE"/>
    <property type="match status" value="1"/>
</dbReference>
<protein>
    <recommendedName>
        <fullName evidence="2">carbonic anhydrase</fullName>
        <ecNumber evidence="2">4.2.1.1</ecNumber>
    </recommendedName>
</protein>
<dbReference type="InterPro" id="IPR001765">
    <property type="entry name" value="Carbonic_anhydrase"/>
</dbReference>
<dbReference type="Gene3D" id="3.40.1050.10">
    <property type="entry name" value="Carbonic anhydrase"/>
    <property type="match status" value="1"/>
</dbReference>
<reference evidence="7" key="1">
    <citation type="submission" date="2022-10" db="EMBL/GenBank/DDBJ databases">
        <title>Comparative genomic analysis of Cohnella hashimotonis sp. nov., isolated from the International Space Station.</title>
        <authorList>
            <person name="Simpson A."/>
            <person name="Venkateswaran K."/>
        </authorList>
    </citation>
    <scope>NUCLEOTIDE SEQUENCE</scope>
    <source>
        <strain evidence="7">DSM 28161</strain>
    </source>
</reference>
<comment type="catalytic activity">
    <reaction evidence="5">
        <text>hydrogencarbonate + H(+) = CO2 + H2O</text>
        <dbReference type="Rhea" id="RHEA:10748"/>
        <dbReference type="ChEBI" id="CHEBI:15377"/>
        <dbReference type="ChEBI" id="CHEBI:15378"/>
        <dbReference type="ChEBI" id="CHEBI:16526"/>
        <dbReference type="ChEBI" id="CHEBI:17544"/>
        <dbReference type="EC" id="4.2.1.1"/>
    </reaction>
</comment>
<dbReference type="SUPFAM" id="SSF53056">
    <property type="entry name" value="beta-carbonic anhydrase, cab"/>
    <property type="match status" value="1"/>
</dbReference>
<keyword evidence="4 6" id="KW-0862">Zinc</keyword>
<dbReference type="PANTHER" id="PTHR43175">
    <property type="entry name" value="CARBONIC ANHYDRASE"/>
    <property type="match status" value="1"/>
</dbReference>
<dbReference type="Proteomes" id="UP001153404">
    <property type="component" value="Unassembled WGS sequence"/>
</dbReference>
<dbReference type="Pfam" id="PF00484">
    <property type="entry name" value="Pro_CA"/>
    <property type="match status" value="1"/>
</dbReference>
<dbReference type="EC" id="4.2.1.1" evidence="2"/>
<dbReference type="InterPro" id="IPR036874">
    <property type="entry name" value="Carbonic_anhydrase_sf"/>
</dbReference>
<comment type="cofactor">
    <cofactor evidence="6">
        <name>Zn(2+)</name>
        <dbReference type="ChEBI" id="CHEBI:29105"/>
    </cofactor>
    <text evidence="6">Binds 1 zinc ion per subunit.</text>
</comment>
<sequence>MSKLEEVLSHNREFVANKEFEKYANNNAQDRRLVVVTCMDTRLTELLPKALNIRNGDAKIIKNAGAIITAPFGNIMRSVIVALYELKGDEVMIIGHKDCGMTGIDPKVVVGHMMKRGIRQDTIRMLHNSGVDFNRWLTGFENVKSSVENSVDIVRNHPLLPPGTPVHGLIIDPVTGELELVTDGYAYLSAQNDVSALID</sequence>
<evidence type="ECO:0000313" key="8">
    <source>
        <dbReference type="Proteomes" id="UP001153404"/>
    </source>
</evidence>
<name>A0A9X4KY57_9BACL</name>
<feature type="binding site" evidence="6">
    <location>
        <position position="38"/>
    </location>
    <ligand>
        <name>Zn(2+)</name>
        <dbReference type="ChEBI" id="CHEBI:29105"/>
    </ligand>
</feature>
<organism evidence="7 8">
    <name type="scientific">Cohnella rhizosphaerae</name>
    <dbReference type="NCBI Taxonomy" id="1457232"/>
    <lineage>
        <taxon>Bacteria</taxon>
        <taxon>Bacillati</taxon>
        <taxon>Bacillota</taxon>
        <taxon>Bacilli</taxon>
        <taxon>Bacillales</taxon>
        <taxon>Paenibacillaceae</taxon>
        <taxon>Cohnella</taxon>
    </lineage>
</organism>
<keyword evidence="8" id="KW-1185">Reference proteome</keyword>
<comment type="caution">
    <text evidence="7">The sequence shown here is derived from an EMBL/GenBank/DDBJ whole genome shotgun (WGS) entry which is preliminary data.</text>
</comment>
<evidence type="ECO:0000313" key="7">
    <source>
        <dbReference type="EMBL" id="MDG0813017.1"/>
    </source>
</evidence>